<evidence type="ECO:0000259" key="2">
    <source>
        <dbReference type="PROSITE" id="PS50883"/>
    </source>
</evidence>
<dbReference type="InterPro" id="IPR035919">
    <property type="entry name" value="EAL_sf"/>
</dbReference>
<dbReference type="Pfam" id="PF00563">
    <property type="entry name" value="EAL"/>
    <property type="match status" value="1"/>
</dbReference>
<dbReference type="Gene3D" id="3.20.20.450">
    <property type="entry name" value="EAL domain"/>
    <property type="match status" value="1"/>
</dbReference>
<organism evidence="3 4">
    <name type="scientific">Paraglaciecola arctica BSs20135</name>
    <dbReference type="NCBI Taxonomy" id="493475"/>
    <lineage>
        <taxon>Bacteria</taxon>
        <taxon>Pseudomonadati</taxon>
        <taxon>Pseudomonadota</taxon>
        <taxon>Gammaproteobacteria</taxon>
        <taxon>Alteromonadales</taxon>
        <taxon>Alteromonadaceae</taxon>
        <taxon>Paraglaciecola</taxon>
    </lineage>
</organism>
<evidence type="ECO:0000313" key="3">
    <source>
        <dbReference type="EMBL" id="GAC17174.1"/>
    </source>
</evidence>
<keyword evidence="1" id="KW-0812">Transmembrane</keyword>
<dbReference type="InterPro" id="IPR001633">
    <property type="entry name" value="EAL_dom"/>
</dbReference>
<dbReference type="InterPro" id="IPR050706">
    <property type="entry name" value="Cyclic-di-GMP_PDE-like"/>
</dbReference>
<dbReference type="GO" id="GO:0071111">
    <property type="term" value="F:cyclic-guanylate-specific phosphodiesterase activity"/>
    <property type="evidence" value="ECO:0007669"/>
    <property type="project" value="InterPro"/>
</dbReference>
<proteinExistence type="predicted"/>
<feature type="transmembrane region" description="Helical" evidence="1">
    <location>
        <begin position="236"/>
        <end position="255"/>
    </location>
</feature>
<gene>
    <name evidence="3" type="ORF">GARC_0192</name>
</gene>
<comment type="caution">
    <text evidence="3">The sequence shown here is derived from an EMBL/GenBank/DDBJ whole genome shotgun (WGS) entry which is preliminary data.</text>
</comment>
<dbReference type="AlphaFoldDB" id="K6X965"/>
<dbReference type="eggNOG" id="COG2200">
    <property type="taxonomic scope" value="Bacteria"/>
</dbReference>
<dbReference type="Proteomes" id="UP000006327">
    <property type="component" value="Unassembled WGS sequence"/>
</dbReference>
<accession>K6X965</accession>
<keyword evidence="1" id="KW-1133">Transmembrane helix</keyword>
<dbReference type="NCBIfam" id="NF038050">
    <property type="entry name" value="NrtS"/>
    <property type="match status" value="1"/>
</dbReference>
<feature type="domain" description="EAL" evidence="2">
    <location>
        <begin position="1"/>
        <end position="232"/>
    </location>
</feature>
<sequence length="293" mass="32509">MQTYVQSIVDLQNNSIVGYEVLTRGPECSVVERADKLFGSATHFGLTREIEFACARQALTFLPRLPNDKFLTINVGPEVLASDELFALLQDPHISPFHSQLAFELTEHLPLDDLDKVTLAVKRLQSMGIQVLLDDTGCGFFDISTAEVLRPAIVKLCITVIRRIELGDVIEKEITATRQRLDMLNTKTLGEGVEDAFQAETLKRAGVQYAQGYFFDVPKPIEQTLKASKVVTKKQLKTAVFISILVGTILTLINQGEALIGDAEINWFKVVLTYIVPFCVSLYSSAVALQDTK</sequence>
<keyword evidence="1" id="KW-0472">Membrane</keyword>
<dbReference type="SMART" id="SM00052">
    <property type="entry name" value="EAL"/>
    <property type="match status" value="1"/>
</dbReference>
<dbReference type="EMBL" id="BAEO01000005">
    <property type="protein sequence ID" value="GAC17174.1"/>
    <property type="molecule type" value="Genomic_DNA"/>
</dbReference>
<evidence type="ECO:0000256" key="1">
    <source>
        <dbReference type="SAM" id="Phobius"/>
    </source>
</evidence>
<dbReference type="InterPro" id="IPR047700">
    <property type="entry name" value="NrtS-like"/>
</dbReference>
<reference evidence="3 4" key="1">
    <citation type="journal article" date="2017" name="Antonie Van Leeuwenhoek">
        <title>Rhizobium rhizosphaerae sp. nov., a novel species isolated from rice rhizosphere.</title>
        <authorList>
            <person name="Zhao J.J."/>
            <person name="Zhang J."/>
            <person name="Zhang R.J."/>
            <person name="Zhang C.W."/>
            <person name="Yin H.Q."/>
            <person name="Zhang X.X."/>
        </authorList>
    </citation>
    <scope>NUCLEOTIDE SEQUENCE [LARGE SCALE GENOMIC DNA]</scope>
    <source>
        <strain evidence="3 4">BSs20135</strain>
    </source>
</reference>
<protein>
    <recommendedName>
        <fullName evidence="2">EAL domain-containing protein</fullName>
    </recommendedName>
</protein>
<dbReference type="PROSITE" id="PS50883">
    <property type="entry name" value="EAL"/>
    <property type="match status" value="1"/>
</dbReference>
<dbReference type="PANTHER" id="PTHR33121">
    <property type="entry name" value="CYCLIC DI-GMP PHOSPHODIESTERASE PDEF"/>
    <property type="match status" value="1"/>
</dbReference>
<dbReference type="STRING" id="493475.GARC_0192"/>
<keyword evidence="4" id="KW-1185">Reference proteome</keyword>
<dbReference type="CDD" id="cd01948">
    <property type="entry name" value="EAL"/>
    <property type="match status" value="1"/>
</dbReference>
<dbReference type="PANTHER" id="PTHR33121:SF76">
    <property type="entry name" value="SIGNALING PROTEIN"/>
    <property type="match status" value="1"/>
</dbReference>
<name>K6X965_9ALTE</name>
<evidence type="ECO:0000313" key="4">
    <source>
        <dbReference type="Proteomes" id="UP000006327"/>
    </source>
</evidence>
<feature type="transmembrane region" description="Helical" evidence="1">
    <location>
        <begin position="267"/>
        <end position="289"/>
    </location>
</feature>
<dbReference type="SUPFAM" id="SSF141868">
    <property type="entry name" value="EAL domain-like"/>
    <property type="match status" value="1"/>
</dbReference>